<evidence type="ECO:0000256" key="1">
    <source>
        <dbReference type="SAM" id="Phobius"/>
    </source>
</evidence>
<comment type="caution">
    <text evidence="2">The sequence shown here is derived from an EMBL/GenBank/DDBJ whole genome shotgun (WGS) entry which is preliminary data.</text>
</comment>
<dbReference type="RefSeq" id="WP_133591877.1">
    <property type="nucleotide sequence ID" value="NZ_CP037953.1"/>
</dbReference>
<reference evidence="2 3" key="1">
    <citation type="submission" date="2019-03" db="EMBL/GenBank/DDBJ databases">
        <title>Genomic Encyclopedia of Type Strains, Phase IV (KMG-IV): sequencing the most valuable type-strain genomes for metagenomic binning, comparative biology and taxonomic classification.</title>
        <authorList>
            <person name="Goeker M."/>
        </authorList>
    </citation>
    <scope>NUCLEOTIDE SEQUENCE [LARGE SCALE GENOMIC DNA]</scope>
    <source>
        <strain evidence="2 3">DSM 103792</strain>
    </source>
</reference>
<keyword evidence="3" id="KW-1185">Reference proteome</keyword>
<dbReference type="AlphaFoldDB" id="A0A4R6UH88"/>
<evidence type="ECO:0000313" key="3">
    <source>
        <dbReference type="Proteomes" id="UP000295375"/>
    </source>
</evidence>
<dbReference type="Proteomes" id="UP000295375">
    <property type="component" value="Unassembled WGS sequence"/>
</dbReference>
<gene>
    <name evidence="2" type="ORF">EV696_1146</name>
</gene>
<dbReference type="EMBL" id="SNYM01000014">
    <property type="protein sequence ID" value="TDQ46221.1"/>
    <property type="molecule type" value="Genomic_DNA"/>
</dbReference>
<organism evidence="2 3">
    <name type="scientific">Permianibacter aggregans</name>
    <dbReference type="NCBI Taxonomy" id="1510150"/>
    <lineage>
        <taxon>Bacteria</taxon>
        <taxon>Pseudomonadati</taxon>
        <taxon>Pseudomonadota</taxon>
        <taxon>Gammaproteobacteria</taxon>
        <taxon>Pseudomonadales</taxon>
        <taxon>Pseudomonadaceae</taxon>
        <taxon>Permianibacter</taxon>
    </lineage>
</organism>
<keyword evidence="1" id="KW-0472">Membrane</keyword>
<feature type="transmembrane region" description="Helical" evidence="1">
    <location>
        <begin position="12"/>
        <end position="28"/>
    </location>
</feature>
<accession>A0A4R6UH88</accession>
<sequence>MAKRKGSPKWLPWLIILVLMGGAIFFFYNKMTGGRSLRVGEVAERCYPLKAGETIRYTFSGEDMVSFDIRRGGDGMFPPRLVPMDAGEFTAPTTDDYCLRFGNPLEREQKIQYSVVRVKQ</sequence>
<keyword evidence="1" id="KW-1133">Transmembrane helix</keyword>
<keyword evidence="1" id="KW-0812">Transmembrane</keyword>
<name>A0A4R6UH88_9GAMM</name>
<proteinExistence type="predicted"/>
<protein>
    <submittedName>
        <fullName evidence="2">Uncharacterized protein</fullName>
    </submittedName>
</protein>
<evidence type="ECO:0000313" key="2">
    <source>
        <dbReference type="EMBL" id="TDQ46221.1"/>
    </source>
</evidence>